<organism evidence="2 3">
    <name type="scientific">Candidatus Devosia phytovorans</name>
    <dbReference type="NCBI Taxonomy" id="3121372"/>
    <lineage>
        <taxon>Bacteria</taxon>
        <taxon>Pseudomonadati</taxon>
        <taxon>Pseudomonadota</taxon>
        <taxon>Alphaproteobacteria</taxon>
        <taxon>Hyphomicrobiales</taxon>
        <taxon>Devosiaceae</taxon>
        <taxon>Devosia</taxon>
    </lineage>
</organism>
<dbReference type="AlphaFoldDB" id="A0AAJ5VTH7"/>
<gene>
    <name evidence="2" type="ORF">P0Y65_17130</name>
</gene>
<feature type="region of interest" description="Disordered" evidence="1">
    <location>
        <begin position="1"/>
        <end position="74"/>
    </location>
</feature>
<proteinExistence type="predicted"/>
<feature type="compositionally biased region" description="Basic and acidic residues" evidence="1">
    <location>
        <begin position="27"/>
        <end position="42"/>
    </location>
</feature>
<dbReference type="EMBL" id="CP119312">
    <property type="protein sequence ID" value="WEK03895.1"/>
    <property type="molecule type" value="Genomic_DNA"/>
</dbReference>
<evidence type="ECO:0000313" key="3">
    <source>
        <dbReference type="Proteomes" id="UP001217476"/>
    </source>
</evidence>
<dbReference type="Proteomes" id="UP001217476">
    <property type="component" value="Chromosome"/>
</dbReference>
<reference evidence="2" key="1">
    <citation type="submission" date="2023-03" db="EMBL/GenBank/DDBJ databases">
        <title>Andean soil-derived lignocellulolytic bacterial consortium as a source of novel taxa and putative plastic-active enzymes.</title>
        <authorList>
            <person name="Diaz-Garcia L."/>
            <person name="Chuvochina M."/>
            <person name="Feuerriegel G."/>
            <person name="Bunk B."/>
            <person name="Sproer C."/>
            <person name="Streit W.R."/>
            <person name="Rodriguez L.M."/>
            <person name="Overmann J."/>
            <person name="Jimenez D.J."/>
        </authorList>
    </citation>
    <scope>NUCLEOTIDE SEQUENCE</scope>
    <source>
        <strain evidence="2">MAG 4196</strain>
    </source>
</reference>
<feature type="compositionally biased region" description="Gly residues" evidence="1">
    <location>
        <begin position="64"/>
        <end position="74"/>
    </location>
</feature>
<protein>
    <submittedName>
        <fullName evidence="2">Uncharacterized protein</fullName>
    </submittedName>
</protein>
<sequence length="74" mass="8046">MTQPESETPKTRDLKDVVPGSDADETPAYKDDEKPRERKPETDDSAEVVDGEQLDDNIDDLGNKSGGGSLDQPT</sequence>
<feature type="compositionally biased region" description="Acidic residues" evidence="1">
    <location>
        <begin position="43"/>
        <end position="59"/>
    </location>
</feature>
<accession>A0AAJ5VTH7</accession>
<evidence type="ECO:0000256" key="1">
    <source>
        <dbReference type="SAM" id="MobiDB-lite"/>
    </source>
</evidence>
<evidence type="ECO:0000313" key="2">
    <source>
        <dbReference type="EMBL" id="WEK03895.1"/>
    </source>
</evidence>
<name>A0AAJ5VTH7_9HYPH</name>
<feature type="compositionally biased region" description="Basic and acidic residues" evidence="1">
    <location>
        <begin position="7"/>
        <end position="16"/>
    </location>
</feature>